<gene>
    <name evidence="1" type="ORF">C0Q70_14730</name>
</gene>
<organism evidence="1 2">
    <name type="scientific">Pomacea canaliculata</name>
    <name type="common">Golden apple snail</name>
    <dbReference type="NCBI Taxonomy" id="400727"/>
    <lineage>
        <taxon>Eukaryota</taxon>
        <taxon>Metazoa</taxon>
        <taxon>Spiralia</taxon>
        <taxon>Lophotrochozoa</taxon>
        <taxon>Mollusca</taxon>
        <taxon>Gastropoda</taxon>
        <taxon>Caenogastropoda</taxon>
        <taxon>Architaenioglossa</taxon>
        <taxon>Ampullarioidea</taxon>
        <taxon>Ampullariidae</taxon>
        <taxon>Pomacea</taxon>
    </lineage>
</organism>
<accession>A0A2T7NSU9</accession>
<proteinExistence type="predicted"/>
<dbReference type="Proteomes" id="UP000245119">
    <property type="component" value="Linkage Group LG9"/>
</dbReference>
<keyword evidence="2" id="KW-1185">Reference proteome</keyword>
<name>A0A2T7NSU9_POMCA</name>
<evidence type="ECO:0000313" key="1">
    <source>
        <dbReference type="EMBL" id="PVD24259.1"/>
    </source>
</evidence>
<evidence type="ECO:0000313" key="2">
    <source>
        <dbReference type="Proteomes" id="UP000245119"/>
    </source>
</evidence>
<dbReference type="AlphaFoldDB" id="A0A2T7NSU9"/>
<protein>
    <submittedName>
        <fullName evidence="1">Uncharacterized protein</fullName>
    </submittedName>
</protein>
<sequence length="90" mass="10237">MRRVEAMVARCGSGWGKGLKRYLGMAGRGSGENIGVCLTWTTTTKMKQQEQQQQEQQQLLLDQTKGMNNQQTKILHAASSWFTRKKRHLA</sequence>
<comment type="caution">
    <text evidence="1">The sequence shown here is derived from an EMBL/GenBank/DDBJ whole genome shotgun (WGS) entry which is preliminary data.</text>
</comment>
<dbReference type="EMBL" id="PZQS01000009">
    <property type="protein sequence ID" value="PVD24259.1"/>
    <property type="molecule type" value="Genomic_DNA"/>
</dbReference>
<reference evidence="1 2" key="1">
    <citation type="submission" date="2018-04" db="EMBL/GenBank/DDBJ databases">
        <title>The genome of golden apple snail Pomacea canaliculata provides insight into stress tolerance and invasive adaptation.</title>
        <authorList>
            <person name="Liu C."/>
            <person name="Liu B."/>
            <person name="Ren Y."/>
            <person name="Zhang Y."/>
            <person name="Wang H."/>
            <person name="Li S."/>
            <person name="Jiang F."/>
            <person name="Yin L."/>
            <person name="Zhang G."/>
            <person name="Qian W."/>
            <person name="Fan W."/>
        </authorList>
    </citation>
    <scope>NUCLEOTIDE SEQUENCE [LARGE SCALE GENOMIC DNA]</scope>
    <source>
        <strain evidence="1">SZHN2017</strain>
        <tissue evidence="1">Muscle</tissue>
    </source>
</reference>